<comment type="caution">
    <text evidence="1">The sequence shown here is derived from an EMBL/GenBank/DDBJ whole genome shotgun (WGS) entry which is preliminary data.</text>
</comment>
<dbReference type="EMBL" id="CATQJA010002706">
    <property type="protein sequence ID" value="CAJ0585557.1"/>
    <property type="molecule type" value="Genomic_DNA"/>
</dbReference>
<accession>A0AA36DE57</accession>
<name>A0AA36DE57_9BILA</name>
<protein>
    <recommendedName>
        <fullName evidence="3">F-box domain-containing protein</fullName>
    </recommendedName>
</protein>
<evidence type="ECO:0000313" key="2">
    <source>
        <dbReference type="Proteomes" id="UP001177023"/>
    </source>
</evidence>
<evidence type="ECO:0008006" key="3">
    <source>
        <dbReference type="Google" id="ProtNLM"/>
    </source>
</evidence>
<reference evidence="1" key="1">
    <citation type="submission" date="2023-06" db="EMBL/GenBank/DDBJ databases">
        <authorList>
            <person name="Delattre M."/>
        </authorList>
    </citation>
    <scope>NUCLEOTIDE SEQUENCE</scope>
    <source>
        <strain evidence="1">AF72</strain>
    </source>
</reference>
<proteinExistence type="predicted"/>
<dbReference type="AlphaFoldDB" id="A0AA36DE57"/>
<keyword evidence="2" id="KW-1185">Reference proteome</keyword>
<dbReference type="Proteomes" id="UP001177023">
    <property type="component" value="Unassembled WGS sequence"/>
</dbReference>
<evidence type="ECO:0000313" key="1">
    <source>
        <dbReference type="EMBL" id="CAJ0585557.1"/>
    </source>
</evidence>
<organism evidence="1 2">
    <name type="scientific">Mesorhabditis spiculigera</name>
    <dbReference type="NCBI Taxonomy" id="96644"/>
    <lineage>
        <taxon>Eukaryota</taxon>
        <taxon>Metazoa</taxon>
        <taxon>Ecdysozoa</taxon>
        <taxon>Nematoda</taxon>
        <taxon>Chromadorea</taxon>
        <taxon>Rhabditida</taxon>
        <taxon>Rhabditina</taxon>
        <taxon>Rhabditomorpha</taxon>
        <taxon>Rhabditoidea</taxon>
        <taxon>Rhabditidae</taxon>
        <taxon>Mesorhabditinae</taxon>
        <taxon>Mesorhabditis</taxon>
    </lineage>
</organism>
<sequence length="526" mass="61554">MDLQASTSLDKFQIEDFLSIPWHLQKVIISELSPSDLLNFGRARPDLLQLALHHQKHWEIVENGDERLVVEKRSRAGRMQRRIWDYLGNCYHPMRMEEIRRKQSTPTYTVLFVENCKKQQEDDLDILIRNSKVKRMDYATLKHLNIGLQVDYLYQPDFASIEQLQELADRLKIVGLDVQATKVEALGKNGEFFRFFIDNPKITTANLYVFGQSHLHLIPKMQQTRQWMRICEHTSGIHEILFSVVEEIVQQWEANEREIDAWMVSLETRDDLGDDAFENILNFELNDMARKLAYGSLGNFNDRAIDERFRLIRRKDGTGLLIMTGASSISLFSCDYQYRRLRGLGFGKQIRAFFDELCAQIYELHFTEAQLWQAGQFGALRRKPPPAQEIIDQDVFSIFGELEPGAKADEKHQKGSVEVEDHGRVCQDQEMMDRRAVALQQIEELLKKHTAELGQVPERELAIDTLYLGGAAEPDLNRRLLNNIFYEGFEPSGFPSHYYFADWQTKMAYEFFQFYKKHGEVPKYYW</sequence>
<gene>
    <name evidence="1" type="ORF">MSPICULIGERA_LOCUS23573</name>
</gene>
<feature type="non-terminal residue" evidence="1">
    <location>
        <position position="1"/>
    </location>
</feature>